<dbReference type="InterPro" id="IPR037165">
    <property type="entry name" value="AldOxase/xan_DH_Mopterin-bd_sf"/>
</dbReference>
<dbReference type="Gene3D" id="3.90.1170.50">
    <property type="entry name" value="Aldehyde oxidase/xanthine dehydrogenase, a/b hammerhead"/>
    <property type="match status" value="1"/>
</dbReference>
<dbReference type="InterPro" id="IPR012368">
    <property type="entry name" value="OxRdtase_Mopterin-bd_su_IorB"/>
</dbReference>
<dbReference type="PROSITE" id="PS51318">
    <property type="entry name" value="TAT"/>
    <property type="match status" value="1"/>
</dbReference>
<dbReference type="PANTHER" id="PTHR47495:SF2">
    <property type="entry name" value="ALDEHYDE DEHYDROGENASE"/>
    <property type="match status" value="1"/>
</dbReference>
<dbReference type="Pfam" id="PF02738">
    <property type="entry name" value="MoCoBD_1"/>
    <property type="match status" value="1"/>
</dbReference>
<evidence type="ECO:0000313" key="3">
    <source>
        <dbReference type="EMBL" id="NHB77724.1"/>
    </source>
</evidence>
<sequence length="752" mass="79288">MAHWKTITRRSFLVLGAAVAGGAAFAAYKITEVPANPLVPGPDGVPLNPWVIINGDGVTVIAPRAEMGQGISTTLAALVAEELDVDWEQVRVLHGPPAQAYFNAGFVDRMSNEPDFIVSQRPKAHNAILAAVPKIFSLQVTGGSTGAIGGFVQMRLAGAGAREALKAAAARRLGVAPETLRTEGGMVIGAQSFTYAELAAEAADLVPRDVALRDPSTWRYVGKAMPRLDMVAKSTGTESFGIDTWLPGMKFATVRMNPRRGGAMLGFDASAALAMPGVAQVVGLGTGIAVIADTTWTAMQAAAVVEIDWGPADYPADTAGMLVKIEAAFATAPDSRLRDDGDVEAELARGAGSGAVIEAEYRIPFLAHAAMEPLNATAWVKPDGSVEVWCGNQAPIMTRDAIAGALRIGAEKVTLHTPVMGGGFGGRTDPVPAVLAARVAAAMPGTPVKVTWSREEDMTQDYYRPAAIARMSGRIEAGRATALWGRTAAPSATRNALARLVGFAPPGADRGTVEGGFDQPYGLPNYRYDGHIADLTVPLGFWRSVGNSMNAFFLESFIDELAHAAGADPLAFRLDLMRDTHAPSAKVLETVRDMSGWDRLRRPGFGRGVAFCYSFGTPVAEVLEVQETEAGIRLTRAWIACDPGLAMDPGIIEAQMTGAMVYGLSAAVQGAITFRDQQVVEQNFPDYDGLRMHSTPAFEVAILQNNGGFGHIGGVGEPGTPPAAPALANALYDLTGIRARELPLNRQFGFAL</sequence>
<feature type="signal peptide" evidence="1">
    <location>
        <begin position="1"/>
        <end position="26"/>
    </location>
</feature>
<feature type="chain" id="PRO_5047425387" evidence="1">
    <location>
        <begin position="27"/>
        <end position="752"/>
    </location>
</feature>
<dbReference type="InterPro" id="IPR046867">
    <property type="entry name" value="AldOxase/xan_DH_MoCoBD2"/>
</dbReference>
<keyword evidence="1" id="KW-0732">Signal</keyword>
<accession>A0ABX0G906</accession>
<evidence type="ECO:0000259" key="2">
    <source>
        <dbReference type="SMART" id="SM01008"/>
    </source>
</evidence>
<proteinExistence type="predicted"/>
<comment type="caution">
    <text evidence="3">The sequence shown here is derived from an EMBL/GenBank/DDBJ whole genome shotgun (WGS) entry which is preliminary data.</text>
</comment>
<gene>
    <name evidence="3" type="ORF">G8O29_13445</name>
</gene>
<dbReference type="InterPro" id="IPR000674">
    <property type="entry name" value="Ald_Oxase/Xan_DH_a/b"/>
</dbReference>
<dbReference type="Pfam" id="PF20256">
    <property type="entry name" value="MoCoBD_2"/>
    <property type="match status" value="2"/>
</dbReference>
<protein>
    <submittedName>
        <fullName evidence="3">Xanthine dehydrogenase family protein molybdopterin-binding subunit</fullName>
    </submittedName>
</protein>
<dbReference type="SUPFAM" id="SSF56003">
    <property type="entry name" value="Molybdenum cofactor-binding domain"/>
    <property type="match status" value="2"/>
</dbReference>
<dbReference type="InterPro" id="IPR006311">
    <property type="entry name" value="TAT_signal"/>
</dbReference>
<dbReference type="Proteomes" id="UP001515660">
    <property type="component" value="Unassembled WGS sequence"/>
</dbReference>
<dbReference type="PANTHER" id="PTHR47495">
    <property type="entry name" value="ALDEHYDE DEHYDROGENASE"/>
    <property type="match status" value="1"/>
</dbReference>
<name>A0ABX0G906_9RHOB</name>
<dbReference type="PIRSF" id="PIRSF036389">
    <property type="entry name" value="IOR_B"/>
    <property type="match status" value="1"/>
</dbReference>
<dbReference type="InterPro" id="IPR052516">
    <property type="entry name" value="N-heterocyclic_Hydroxylase"/>
</dbReference>
<dbReference type="EMBL" id="JAANHS010000010">
    <property type="protein sequence ID" value="NHB77724.1"/>
    <property type="molecule type" value="Genomic_DNA"/>
</dbReference>
<evidence type="ECO:0000313" key="4">
    <source>
        <dbReference type="Proteomes" id="UP001515660"/>
    </source>
</evidence>
<dbReference type="InterPro" id="IPR008274">
    <property type="entry name" value="AldOxase/xan_DH_MoCoBD1"/>
</dbReference>
<evidence type="ECO:0000256" key="1">
    <source>
        <dbReference type="SAM" id="SignalP"/>
    </source>
</evidence>
<dbReference type="Gene3D" id="3.30.365.10">
    <property type="entry name" value="Aldehyde oxidase/xanthine dehydrogenase, molybdopterin binding domain"/>
    <property type="match status" value="4"/>
</dbReference>
<dbReference type="SMART" id="SM01008">
    <property type="entry name" value="Ald_Xan_dh_C"/>
    <property type="match status" value="1"/>
</dbReference>
<dbReference type="RefSeq" id="WP_166403745.1">
    <property type="nucleotide sequence ID" value="NZ_JAANHS010000010.1"/>
</dbReference>
<organism evidence="3 4">
    <name type="scientific">Rhodobacter calidifons</name>
    <dbReference type="NCBI Taxonomy" id="2715277"/>
    <lineage>
        <taxon>Bacteria</taxon>
        <taxon>Pseudomonadati</taxon>
        <taxon>Pseudomonadota</taxon>
        <taxon>Alphaproteobacteria</taxon>
        <taxon>Rhodobacterales</taxon>
        <taxon>Rhodobacter group</taxon>
        <taxon>Rhodobacter</taxon>
    </lineage>
</organism>
<feature type="domain" description="Aldehyde oxidase/xanthine dehydrogenase a/b hammerhead" evidence="2">
    <location>
        <begin position="235"/>
        <end position="313"/>
    </location>
</feature>
<keyword evidence="4" id="KW-1185">Reference proteome</keyword>
<reference evidence="3 4" key="1">
    <citation type="journal article" date="2022" name="Microorganisms">
        <title>Genome Sequence and Characterization of a Xanthorhodopsin-Containing, Aerobic Anoxygenic Phototrophic Rhodobacter Species, Isolated from Mesophilic Conditions at Yellowstone National Park.</title>
        <authorList>
            <person name="Kyndt J.A."/>
            <person name="Robertson S."/>
            <person name="Shoffstall I.B."/>
            <person name="Ramaley R.F."/>
            <person name="Meyer T.E."/>
        </authorList>
    </citation>
    <scope>NUCLEOTIDE SEQUENCE [LARGE SCALE GENOMIC DNA]</scope>
    <source>
        <strain evidence="3 4">M37P</strain>
    </source>
</reference>